<comment type="catalytic activity">
    <reaction evidence="3 4">
        <text>holo-[ACP] + malonyl-CoA = malonyl-[ACP] + CoA</text>
        <dbReference type="Rhea" id="RHEA:41792"/>
        <dbReference type="Rhea" id="RHEA-COMP:9623"/>
        <dbReference type="Rhea" id="RHEA-COMP:9685"/>
        <dbReference type="ChEBI" id="CHEBI:57287"/>
        <dbReference type="ChEBI" id="CHEBI:57384"/>
        <dbReference type="ChEBI" id="CHEBI:64479"/>
        <dbReference type="ChEBI" id="CHEBI:78449"/>
        <dbReference type="EC" id="2.3.1.39"/>
    </reaction>
</comment>
<dbReference type="PIRSF" id="PIRSF000446">
    <property type="entry name" value="Mct"/>
    <property type="match status" value="1"/>
</dbReference>
<evidence type="ECO:0000256" key="3">
    <source>
        <dbReference type="ARBA" id="ARBA00048462"/>
    </source>
</evidence>
<evidence type="ECO:0000256" key="2">
    <source>
        <dbReference type="ARBA" id="ARBA00023315"/>
    </source>
</evidence>
<dbReference type="SMART" id="SM00827">
    <property type="entry name" value="PKS_AT"/>
    <property type="match status" value="1"/>
</dbReference>
<dbReference type="SUPFAM" id="SSF55048">
    <property type="entry name" value="Probable ACP-binding domain of malonyl-CoA ACP transacylase"/>
    <property type="match status" value="1"/>
</dbReference>
<comment type="similarity">
    <text evidence="4">Belongs to the fabD family.</text>
</comment>
<dbReference type="InterPro" id="IPR016036">
    <property type="entry name" value="Malonyl_transacylase_ACP-bd"/>
</dbReference>
<reference evidence="6 7" key="1">
    <citation type="submission" date="2021-03" db="EMBL/GenBank/DDBJ databases">
        <title>Genomic Encyclopedia of Type Strains, Phase IV (KMG-IV): sequencing the most valuable type-strain genomes for metagenomic binning, comparative biology and taxonomic classification.</title>
        <authorList>
            <person name="Goeker M."/>
        </authorList>
    </citation>
    <scope>NUCLEOTIDE SEQUENCE [LARGE SCALE GENOMIC DNA]</scope>
    <source>
        <strain evidence="6 7">DSM 27512</strain>
    </source>
</reference>
<name>A0ABS4KEL8_9FIRM</name>
<keyword evidence="7" id="KW-1185">Reference proteome</keyword>
<dbReference type="SUPFAM" id="SSF52151">
    <property type="entry name" value="FabD/lysophospholipase-like"/>
    <property type="match status" value="1"/>
</dbReference>
<dbReference type="RefSeq" id="WP_209658061.1">
    <property type="nucleotide sequence ID" value="NZ_JAGGLI010000001.1"/>
</dbReference>
<dbReference type="InterPro" id="IPR014043">
    <property type="entry name" value="Acyl_transferase_dom"/>
</dbReference>
<evidence type="ECO:0000313" key="7">
    <source>
        <dbReference type="Proteomes" id="UP001314903"/>
    </source>
</evidence>
<dbReference type="Pfam" id="PF00698">
    <property type="entry name" value="Acyl_transf_1"/>
    <property type="match status" value="1"/>
</dbReference>
<dbReference type="InterPro" id="IPR001227">
    <property type="entry name" value="Ac_transferase_dom_sf"/>
</dbReference>
<sequence length="336" mass="36710">MNKLAFVFAGQGAQYQGMGKDFYENFSSSREIFETADKALGFGITSVCFEGSEEQLAMTEITQPAIVTVTAAILEAVKEKGVKPDMVAGLSLGEYSALVCSNSLKFEDTVRLVQKRGKFMQEAVPVGVGTMAAIMGLTKDQTREVCEEASIHGVVEPSNFNCPGQTVIGGEVEAVRKACEIAKSKGAKRAMELKVSAPFHTSMLQNAAENLWGELNHVNVSPMEIPVITNVTAKEVLCETQIKETLVKQVMSSVMWEDSIRYMIEQGVSTFVEIGPGKTLSSFIKKIDKTLNIMNIEDLNSFEETINKLEVLGYAKGSNSDWSNEGTWENDSVRVV</sequence>
<evidence type="ECO:0000313" key="6">
    <source>
        <dbReference type="EMBL" id="MBP2026217.1"/>
    </source>
</evidence>
<evidence type="ECO:0000256" key="4">
    <source>
        <dbReference type="PIRNR" id="PIRNR000446"/>
    </source>
</evidence>
<dbReference type="Gene3D" id="3.30.70.250">
    <property type="entry name" value="Malonyl-CoA ACP transacylase, ACP-binding"/>
    <property type="match status" value="1"/>
</dbReference>
<keyword evidence="1 4" id="KW-0808">Transferase</keyword>
<keyword evidence="2 4" id="KW-0012">Acyltransferase</keyword>
<dbReference type="Proteomes" id="UP001314903">
    <property type="component" value="Unassembled WGS sequence"/>
</dbReference>
<proteinExistence type="inferred from homology"/>
<dbReference type="NCBIfam" id="TIGR00128">
    <property type="entry name" value="fabD"/>
    <property type="match status" value="1"/>
</dbReference>
<protein>
    <recommendedName>
        <fullName evidence="4">Malonyl CoA-acyl carrier protein transacylase</fullName>
        <ecNumber evidence="4">2.3.1.39</ecNumber>
    </recommendedName>
</protein>
<dbReference type="GO" id="GO:0004314">
    <property type="term" value="F:[acyl-carrier-protein] S-malonyltransferase activity"/>
    <property type="evidence" value="ECO:0007669"/>
    <property type="project" value="UniProtKB-EC"/>
</dbReference>
<accession>A0ABS4KEL8</accession>
<organism evidence="6 7">
    <name type="scientific">Acetoanaerobium pronyense</name>
    <dbReference type="NCBI Taxonomy" id="1482736"/>
    <lineage>
        <taxon>Bacteria</taxon>
        <taxon>Bacillati</taxon>
        <taxon>Bacillota</taxon>
        <taxon>Clostridia</taxon>
        <taxon>Peptostreptococcales</taxon>
        <taxon>Filifactoraceae</taxon>
        <taxon>Acetoanaerobium</taxon>
    </lineage>
</organism>
<dbReference type="PANTHER" id="PTHR42681:SF1">
    <property type="entry name" value="MALONYL-COA-ACYL CARRIER PROTEIN TRANSACYLASE, MITOCHONDRIAL"/>
    <property type="match status" value="1"/>
</dbReference>
<dbReference type="EC" id="2.3.1.39" evidence="4"/>
<dbReference type="InterPro" id="IPR016035">
    <property type="entry name" value="Acyl_Trfase/lysoPLipase"/>
</dbReference>
<evidence type="ECO:0000256" key="1">
    <source>
        <dbReference type="ARBA" id="ARBA00022679"/>
    </source>
</evidence>
<evidence type="ECO:0000259" key="5">
    <source>
        <dbReference type="SMART" id="SM00827"/>
    </source>
</evidence>
<dbReference type="InterPro" id="IPR004410">
    <property type="entry name" value="Malonyl_CoA-ACP_transAc_FabD"/>
</dbReference>
<feature type="domain" description="Malonyl-CoA:ACP transacylase (MAT)" evidence="5">
    <location>
        <begin position="7"/>
        <end position="295"/>
    </location>
</feature>
<dbReference type="InterPro" id="IPR024925">
    <property type="entry name" value="Malonyl_CoA-ACP_transAc"/>
</dbReference>
<dbReference type="PANTHER" id="PTHR42681">
    <property type="entry name" value="MALONYL-COA-ACYL CARRIER PROTEIN TRANSACYLASE, MITOCHONDRIAL"/>
    <property type="match status" value="1"/>
</dbReference>
<dbReference type="Gene3D" id="3.40.366.10">
    <property type="entry name" value="Malonyl-Coenzyme A Acyl Carrier Protein, domain 2"/>
    <property type="match status" value="1"/>
</dbReference>
<dbReference type="EMBL" id="JAGGLI010000001">
    <property type="protein sequence ID" value="MBP2026217.1"/>
    <property type="molecule type" value="Genomic_DNA"/>
</dbReference>
<dbReference type="InterPro" id="IPR050858">
    <property type="entry name" value="Mal-CoA-ACP_Trans/PKS_FabD"/>
</dbReference>
<gene>
    <name evidence="6" type="ORF">J2Z35_000006</name>
</gene>
<comment type="caution">
    <text evidence="6">The sequence shown here is derived from an EMBL/GenBank/DDBJ whole genome shotgun (WGS) entry which is preliminary data.</text>
</comment>